<name>A0A383CX28_9ZZZZ</name>
<evidence type="ECO:0000313" key="2">
    <source>
        <dbReference type="EMBL" id="SVE36455.1"/>
    </source>
</evidence>
<dbReference type="AlphaFoldDB" id="A0A383CX28"/>
<accession>A0A383CX28</accession>
<proteinExistence type="predicted"/>
<organism evidence="2">
    <name type="scientific">marine metagenome</name>
    <dbReference type="NCBI Taxonomy" id="408172"/>
    <lineage>
        <taxon>unclassified sequences</taxon>
        <taxon>metagenomes</taxon>
        <taxon>ecological metagenomes</taxon>
    </lineage>
</organism>
<dbReference type="EMBL" id="UINC01212227">
    <property type="protein sequence ID" value="SVE36455.1"/>
    <property type="molecule type" value="Genomic_DNA"/>
</dbReference>
<feature type="non-terminal residue" evidence="2">
    <location>
        <position position="1"/>
    </location>
</feature>
<protein>
    <submittedName>
        <fullName evidence="2">Uncharacterized protein</fullName>
    </submittedName>
</protein>
<gene>
    <name evidence="2" type="ORF">METZ01_LOCUS489309</name>
</gene>
<evidence type="ECO:0000256" key="1">
    <source>
        <dbReference type="SAM" id="MobiDB-lite"/>
    </source>
</evidence>
<feature type="region of interest" description="Disordered" evidence="1">
    <location>
        <begin position="1"/>
        <end position="31"/>
    </location>
</feature>
<sequence length="31" mass="3378">VAYSDQVDQPEQETCDHQPFETASVPLANSA</sequence>
<reference evidence="2" key="1">
    <citation type="submission" date="2018-05" db="EMBL/GenBank/DDBJ databases">
        <authorList>
            <person name="Lanie J.A."/>
            <person name="Ng W.-L."/>
            <person name="Kazmierczak K.M."/>
            <person name="Andrzejewski T.M."/>
            <person name="Davidsen T.M."/>
            <person name="Wayne K.J."/>
            <person name="Tettelin H."/>
            <person name="Glass J.I."/>
            <person name="Rusch D."/>
            <person name="Podicherti R."/>
            <person name="Tsui H.-C.T."/>
            <person name="Winkler M.E."/>
        </authorList>
    </citation>
    <scope>NUCLEOTIDE SEQUENCE</scope>
</reference>